<organism evidence="2 3">
    <name type="scientific">Portunus trituberculatus</name>
    <name type="common">Swimming crab</name>
    <name type="synonym">Neptunus trituberculatus</name>
    <dbReference type="NCBI Taxonomy" id="210409"/>
    <lineage>
        <taxon>Eukaryota</taxon>
        <taxon>Metazoa</taxon>
        <taxon>Ecdysozoa</taxon>
        <taxon>Arthropoda</taxon>
        <taxon>Crustacea</taxon>
        <taxon>Multicrustacea</taxon>
        <taxon>Malacostraca</taxon>
        <taxon>Eumalacostraca</taxon>
        <taxon>Eucarida</taxon>
        <taxon>Decapoda</taxon>
        <taxon>Pleocyemata</taxon>
        <taxon>Brachyura</taxon>
        <taxon>Eubrachyura</taxon>
        <taxon>Portunoidea</taxon>
        <taxon>Portunidae</taxon>
        <taxon>Portuninae</taxon>
        <taxon>Portunus</taxon>
    </lineage>
</organism>
<reference evidence="2 3" key="1">
    <citation type="submission" date="2019-05" db="EMBL/GenBank/DDBJ databases">
        <title>Another draft genome of Portunus trituberculatus and its Hox gene families provides insights of decapod evolution.</title>
        <authorList>
            <person name="Jeong J.-H."/>
            <person name="Song I."/>
            <person name="Kim S."/>
            <person name="Choi T."/>
            <person name="Kim D."/>
            <person name="Ryu S."/>
            <person name="Kim W."/>
        </authorList>
    </citation>
    <scope>NUCLEOTIDE SEQUENCE [LARGE SCALE GENOMIC DNA]</scope>
    <source>
        <tissue evidence="2">Muscle</tissue>
    </source>
</reference>
<name>A0A5B7GK84_PORTR</name>
<protein>
    <submittedName>
        <fullName evidence="2">Uncharacterized protein</fullName>
    </submittedName>
</protein>
<dbReference type="Proteomes" id="UP000324222">
    <property type="component" value="Unassembled WGS sequence"/>
</dbReference>
<feature type="compositionally biased region" description="Basic and acidic residues" evidence="1">
    <location>
        <begin position="33"/>
        <end position="45"/>
    </location>
</feature>
<evidence type="ECO:0000313" key="2">
    <source>
        <dbReference type="EMBL" id="MPC60531.1"/>
    </source>
</evidence>
<keyword evidence="3" id="KW-1185">Reference proteome</keyword>
<evidence type="ECO:0000313" key="3">
    <source>
        <dbReference type="Proteomes" id="UP000324222"/>
    </source>
</evidence>
<sequence>MASNKWIPSEPYEPLAHDPIYSSSSSDSEEEEGHSGKKVWVEDYTKVCLRPDSPPTPPSSLSPSHRLGR</sequence>
<accession>A0A5B7GK84</accession>
<proteinExistence type="predicted"/>
<feature type="region of interest" description="Disordered" evidence="1">
    <location>
        <begin position="1"/>
        <end position="69"/>
    </location>
</feature>
<evidence type="ECO:0000256" key="1">
    <source>
        <dbReference type="SAM" id="MobiDB-lite"/>
    </source>
</evidence>
<comment type="caution">
    <text evidence="2">The sequence shown here is derived from an EMBL/GenBank/DDBJ whole genome shotgun (WGS) entry which is preliminary data.</text>
</comment>
<gene>
    <name evidence="2" type="ORF">E2C01_054578</name>
</gene>
<dbReference type="OrthoDB" id="6354161at2759"/>
<dbReference type="AlphaFoldDB" id="A0A5B7GK84"/>
<dbReference type="EMBL" id="VSRR010017631">
    <property type="protein sequence ID" value="MPC60531.1"/>
    <property type="molecule type" value="Genomic_DNA"/>
</dbReference>